<dbReference type="Proteomes" id="UP001159428">
    <property type="component" value="Unassembled WGS sequence"/>
</dbReference>
<organism evidence="3 4">
    <name type="scientific">Pocillopora meandrina</name>
    <dbReference type="NCBI Taxonomy" id="46732"/>
    <lineage>
        <taxon>Eukaryota</taxon>
        <taxon>Metazoa</taxon>
        <taxon>Cnidaria</taxon>
        <taxon>Anthozoa</taxon>
        <taxon>Hexacorallia</taxon>
        <taxon>Scleractinia</taxon>
        <taxon>Astrocoeniina</taxon>
        <taxon>Pocilloporidae</taxon>
        <taxon>Pocillopora</taxon>
    </lineage>
</organism>
<dbReference type="AlphaFoldDB" id="A0AAU9WSN6"/>
<proteinExistence type="predicted"/>
<feature type="domain" description="Tyr recombinase" evidence="2">
    <location>
        <begin position="145"/>
        <end position="354"/>
    </location>
</feature>
<dbReference type="PANTHER" id="PTHR35617">
    <property type="entry name" value="PHAGE_INTEGRASE DOMAIN-CONTAINING PROTEIN"/>
    <property type="match status" value="1"/>
</dbReference>
<dbReference type="GO" id="GO:0015074">
    <property type="term" value="P:DNA integration"/>
    <property type="evidence" value="ECO:0007669"/>
    <property type="project" value="InterPro"/>
</dbReference>
<evidence type="ECO:0000313" key="4">
    <source>
        <dbReference type="Proteomes" id="UP001159428"/>
    </source>
</evidence>
<evidence type="ECO:0000256" key="1">
    <source>
        <dbReference type="ARBA" id="ARBA00023172"/>
    </source>
</evidence>
<accession>A0AAU9WSN6</accession>
<dbReference type="Gene3D" id="1.10.443.10">
    <property type="entry name" value="Intergrase catalytic core"/>
    <property type="match status" value="1"/>
</dbReference>
<dbReference type="InterPro" id="IPR002104">
    <property type="entry name" value="Integrase_catalytic"/>
</dbReference>
<name>A0AAU9WSN6_9CNID</name>
<keyword evidence="1" id="KW-0233">DNA recombination</keyword>
<dbReference type="EMBL" id="CALNXJ010000020">
    <property type="protein sequence ID" value="CAH3123910.1"/>
    <property type="molecule type" value="Genomic_DNA"/>
</dbReference>
<dbReference type="GO" id="GO:0006310">
    <property type="term" value="P:DNA recombination"/>
    <property type="evidence" value="ECO:0007669"/>
    <property type="project" value="UniProtKB-KW"/>
</dbReference>
<dbReference type="PANTHER" id="PTHR35617:SF3">
    <property type="entry name" value="CORE-BINDING (CB) DOMAIN-CONTAINING PROTEIN"/>
    <property type="match status" value="1"/>
</dbReference>
<dbReference type="PROSITE" id="PS51898">
    <property type="entry name" value="TYR_RECOMBINASE"/>
    <property type="match status" value="1"/>
</dbReference>
<evidence type="ECO:0000259" key="2">
    <source>
        <dbReference type="PROSITE" id="PS51898"/>
    </source>
</evidence>
<dbReference type="SUPFAM" id="SSF56349">
    <property type="entry name" value="DNA breaking-rejoining enzymes"/>
    <property type="match status" value="1"/>
</dbReference>
<evidence type="ECO:0000313" key="3">
    <source>
        <dbReference type="EMBL" id="CAH3123910.1"/>
    </source>
</evidence>
<dbReference type="Pfam" id="PF00589">
    <property type="entry name" value="Phage_integrase"/>
    <property type="match status" value="1"/>
</dbReference>
<dbReference type="InterPro" id="IPR013762">
    <property type="entry name" value="Integrase-like_cat_sf"/>
</dbReference>
<dbReference type="InterPro" id="IPR011010">
    <property type="entry name" value="DNA_brk_join_enz"/>
</dbReference>
<dbReference type="GO" id="GO:0003677">
    <property type="term" value="F:DNA binding"/>
    <property type="evidence" value="ECO:0007669"/>
    <property type="project" value="InterPro"/>
</dbReference>
<keyword evidence="4" id="KW-1185">Reference proteome</keyword>
<gene>
    <name evidence="3" type="ORF">PMEA_00011586</name>
</gene>
<protein>
    <recommendedName>
        <fullName evidence="2">Tyr recombinase domain-containing protein</fullName>
    </recommendedName>
</protein>
<reference evidence="3 4" key="1">
    <citation type="submission" date="2022-05" db="EMBL/GenBank/DDBJ databases">
        <authorList>
            <consortium name="Genoscope - CEA"/>
            <person name="William W."/>
        </authorList>
    </citation>
    <scope>NUCLEOTIDE SEQUENCE [LARGE SCALE GENOMIC DNA]</scope>
</reference>
<comment type="caution">
    <text evidence="3">The sequence shown here is derived from an EMBL/GenBank/DDBJ whole genome shotgun (WGS) entry which is preliminary data.</text>
</comment>
<sequence>MEANRRLFVLLRSSQLGISSETSGGIEASNFYLFFYAHLCAQKVKFTDSLFGHDVTKQIKDITDNNKVTHKLLDKNRSWYRPSHAHRGSGRDVIQFLTTLFEKNLSYSSLNTARSALSTIITVDGMSIGNHPLVVRFLKGVFNLRSPVPRYKEVWDVSIVLRFFKTLSPVSSLSLKNLSLKLVMLLSLVTAQRGQTLHLLDINLMSTYDSSIVFTFNKPLKQSNPRTQVKPLVLKAYTHDESLCVFSTLKEYLQRIETLRVTGSQLLISFQKPHKAVSRDTISRWIRTVMQLSGINLDVYKAHSTRAASVSAAHRAQVPVQEILRKAGWSSAQTFAIYYDKNLDTSESSASQFQEAILTL</sequence>